<evidence type="ECO:0000259" key="3">
    <source>
        <dbReference type="Pfam" id="PF03446"/>
    </source>
</evidence>
<dbReference type="Pfam" id="PF03446">
    <property type="entry name" value="NAD_binding_2"/>
    <property type="match status" value="1"/>
</dbReference>
<evidence type="ECO:0000256" key="1">
    <source>
        <dbReference type="ARBA" id="ARBA00023002"/>
    </source>
</evidence>
<dbReference type="InterPro" id="IPR015815">
    <property type="entry name" value="HIBADH-related"/>
</dbReference>
<evidence type="ECO:0000256" key="2">
    <source>
        <dbReference type="ARBA" id="ARBA00023027"/>
    </source>
</evidence>
<keyword evidence="2" id="KW-0520">NAD</keyword>
<dbReference type="PANTHER" id="PTHR22981">
    <property type="entry name" value="3-HYDROXYISOBUTYRATE DEHYDROGENASE-RELATED"/>
    <property type="match status" value="1"/>
</dbReference>
<proteinExistence type="predicted"/>
<dbReference type="Pfam" id="PF14833">
    <property type="entry name" value="NAD_binding_11"/>
    <property type="match status" value="1"/>
</dbReference>
<evidence type="ECO:0000259" key="4">
    <source>
        <dbReference type="Pfam" id="PF14833"/>
    </source>
</evidence>
<dbReference type="InterPro" id="IPR013328">
    <property type="entry name" value="6PGD_dom2"/>
</dbReference>
<dbReference type="SUPFAM" id="SSF51735">
    <property type="entry name" value="NAD(P)-binding Rossmann-fold domains"/>
    <property type="match status" value="1"/>
</dbReference>
<gene>
    <name evidence="5" type="ORF">PQR62_02990</name>
</gene>
<dbReference type="Gene3D" id="3.40.50.720">
    <property type="entry name" value="NAD(P)-binding Rossmann-like Domain"/>
    <property type="match status" value="1"/>
</dbReference>
<dbReference type="RefSeq" id="WP_408154611.1">
    <property type="nucleotide sequence ID" value="NZ_JAQQFM010000001.1"/>
</dbReference>
<dbReference type="PANTHER" id="PTHR22981:SF7">
    <property type="entry name" value="3-HYDROXYISOBUTYRATE DEHYDROGENASE, MITOCHONDRIAL"/>
    <property type="match status" value="1"/>
</dbReference>
<feature type="domain" description="3-hydroxyisobutyrate dehydrogenase-like NAD-binding" evidence="4">
    <location>
        <begin position="178"/>
        <end position="297"/>
    </location>
</feature>
<protein>
    <submittedName>
        <fullName evidence="5">NAD(P)-dependent oxidoreductase</fullName>
    </submittedName>
</protein>
<feature type="domain" description="6-phosphogluconate dehydrogenase NADP-binding" evidence="3">
    <location>
        <begin position="16"/>
        <end position="175"/>
    </location>
</feature>
<comment type="caution">
    <text evidence="5">The sequence shown here is derived from an EMBL/GenBank/DDBJ whole genome shotgun (WGS) entry which is preliminary data.</text>
</comment>
<keyword evidence="6" id="KW-1185">Reference proteome</keyword>
<sequence length="303" mass="30821">MLTGLCTLQRRVRMKRIGVAGLGNMGRGMALSLLRGDYQVSGFDPSEQAAAGMAAEGVKTYASVAELAAAVDLLILSLPTSDVVEAVVFGAGGLLQGGQAGLLVVDTTTADPDSTRKVAAALAEKGIRFIDAPVSGGPKGAATGTMTMVLGGAAADVEAATPVLEAISAKRVHVGPVGAGHVTKLLNNLMCGAHLIVAGEAARIAADAGLDPQQIFEGINAGSGRSGVTQVNYPTWVFNEAFNSGFTMKLMRKDLRLAMGLLTQLGSAAPLATEAGRLWAASADGVADAEDFNRIVQFSGGAR</sequence>
<name>A0ABW9A306_9BURK</name>
<dbReference type="InterPro" id="IPR006115">
    <property type="entry name" value="6PGDH_NADP-bd"/>
</dbReference>
<reference evidence="5 6" key="1">
    <citation type="journal article" date="2024" name="Chem. Sci.">
        <title>Discovery of megapolipeptins by genome mining of a Burkholderiales bacteria collection.</title>
        <authorList>
            <person name="Paulo B.S."/>
            <person name="Recchia M.J.J."/>
            <person name="Lee S."/>
            <person name="Fergusson C.H."/>
            <person name="Romanowski S.B."/>
            <person name="Hernandez A."/>
            <person name="Krull N."/>
            <person name="Liu D.Y."/>
            <person name="Cavanagh H."/>
            <person name="Bos A."/>
            <person name="Gray C.A."/>
            <person name="Murphy B.T."/>
            <person name="Linington R.G."/>
            <person name="Eustaquio A.S."/>
        </authorList>
    </citation>
    <scope>NUCLEOTIDE SEQUENCE [LARGE SCALE GENOMIC DNA]</scope>
    <source>
        <strain evidence="5 6">RL21-008-BIB-A</strain>
    </source>
</reference>
<dbReference type="InterPro" id="IPR008927">
    <property type="entry name" value="6-PGluconate_DH-like_C_sf"/>
</dbReference>
<dbReference type="InterPro" id="IPR036291">
    <property type="entry name" value="NAD(P)-bd_dom_sf"/>
</dbReference>
<dbReference type="Proteomes" id="UP001629246">
    <property type="component" value="Unassembled WGS sequence"/>
</dbReference>
<dbReference type="InterPro" id="IPR029154">
    <property type="entry name" value="HIBADH-like_NADP-bd"/>
</dbReference>
<dbReference type="Gene3D" id="1.10.1040.10">
    <property type="entry name" value="N-(1-d-carboxylethyl)-l-norvaline Dehydrogenase, domain 2"/>
    <property type="match status" value="1"/>
</dbReference>
<dbReference type="EMBL" id="JAQQFM010000001">
    <property type="protein sequence ID" value="MFL9923216.1"/>
    <property type="molecule type" value="Genomic_DNA"/>
</dbReference>
<evidence type="ECO:0000313" key="5">
    <source>
        <dbReference type="EMBL" id="MFL9923216.1"/>
    </source>
</evidence>
<evidence type="ECO:0000313" key="6">
    <source>
        <dbReference type="Proteomes" id="UP001629246"/>
    </source>
</evidence>
<keyword evidence="1" id="KW-0560">Oxidoreductase</keyword>
<organism evidence="5 6">
    <name type="scientific">Herbaspirillum lusitanum</name>
    <dbReference type="NCBI Taxonomy" id="213312"/>
    <lineage>
        <taxon>Bacteria</taxon>
        <taxon>Pseudomonadati</taxon>
        <taxon>Pseudomonadota</taxon>
        <taxon>Betaproteobacteria</taxon>
        <taxon>Burkholderiales</taxon>
        <taxon>Oxalobacteraceae</taxon>
        <taxon>Herbaspirillum</taxon>
    </lineage>
</organism>
<accession>A0ABW9A306</accession>
<dbReference type="SUPFAM" id="SSF48179">
    <property type="entry name" value="6-phosphogluconate dehydrogenase C-terminal domain-like"/>
    <property type="match status" value="1"/>
</dbReference>
<dbReference type="PIRSF" id="PIRSF000103">
    <property type="entry name" value="HIBADH"/>
    <property type="match status" value="1"/>
</dbReference>